<evidence type="ECO:0000313" key="2">
    <source>
        <dbReference type="EMBL" id="AGZ43726.1"/>
    </source>
</evidence>
<feature type="domain" description="Endonuclease/exonuclease/phosphatase" evidence="1">
    <location>
        <begin position="7"/>
        <end position="296"/>
    </location>
</feature>
<keyword evidence="3" id="KW-1185">Reference proteome</keyword>
<organism evidence="2 3">
    <name type="scientific">Actinoplanes friuliensis DSM 7358</name>
    <dbReference type="NCBI Taxonomy" id="1246995"/>
    <lineage>
        <taxon>Bacteria</taxon>
        <taxon>Bacillati</taxon>
        <taxon>Actinomycetota</taxon>
        <taxon>Actinomycetes</taxon>
        <taxon>Micromonosporales</taxon>
        <taxon>Micromonosporaceae</taxon>
        <taxon>Actinoplanes</taxon>
    </lineage>
</organism>
<protein>
    <recommendedName>
        <fullName evidence="1">Endonuclease/exonuclease/phosphatase domain-containing protein</fullName>
    </recommendedName>
</protein>
<dbReference type="RefSeq" id="WP_023560064.1">
    <property type="nucleotide sequence ID" value="NC_022657.1"/>
</dbReference>
<dbReference type="Pfam" id="PF03372">
    <property type="entry name" value="Exo_endo_phos"/>
    <property type="match status" value="1"/>
</dbReference>
<dbReference type="InterPro" id="IPR036691">
    <property type="entry name" value="Endo/exonu/phosph_ase_sf"/>
</dbReference>
<dbReference type="PANTHER" id="PTHR42834">
    <property type="entry name" value="ENDONUCLEASE/EXONUCLEASE/PHOSPHATASE FAMILY PROTEIN (AFU_ORTHOLOGUE AFUA_3G09210)"/>
    <property type="match status" value="1"/>
</dbReference>
<gene>
    <name evidence="2" type="ORF">AFR_27325</name>
</gene>
<dbReference type="eggNOG" id="COG2374">
    <property type="taxonomic scope" value="Bacteria"/>
</dbReference>
<dbReference type="KEGG" id="afs:AFR_27325"/>
<dbReference type="PANTHER" id="PTHR42834:SF1">
    <property type="entry name" value="ENDONUCLEASE_EXONUCLEASE_PHOSPHATASE FAMILY PROTEIN (AFU_ORTHOLOGUE AFUA_3G09210)"/>
    <property type="match status" value="1"/>
</dbReference>
<dbReference type="Gene3D" id="3.60.10.10">
    <property type="entry name" value="Endonuclease/exonuclease/phosphatase"/>
    <property type="match status" value="1"/>
</dbReference>
<dbReference type="HOGENOM" id="CLU_073780_0_0_11"/>
<dbReference type="InterPro" id="IPR005135">
    <property type="entry name" value="Endo/exonuclease/phosphatase"/>
</dbReference>
<dbReference type="EMBL" id="CP006272">
    <property type="protein sequence ID" value="AGZ43726.1"/>
    <property type="molecule type" value="Genomic_DNA"/>
</dbReference>
<sequence length="326" mass="35908">MAELRIATFNLENFDETAAGDRPSLAERVALMRPQIVRLRATVACFQEVHGQERPGQPRGLHALKELLAGTELAGAELVSTKPKDDGVFNERNLVVATHLPVQSRRQLRNELVSAPTYRRLTAIPADQFPIEVGVERPILHVGLALAGGTLHVINVHLKSKIPTPIPGQAVDTFTWRSADAWAEGVFLSSMKRMAQALEVRRLVDQILDADPDARIVVAGDFNATPDEIPVLAIRGRVEDTGNGDLAGRILVPIEHTVPEPSRYTLFHQGRGEMLDHMLVTRNLLAYYRGSEIHNETLHDESASFATDSKFPESDHAPVVATFDLP</sequence>
<reference evidence="2 3" key="1">
    <citation type="journal article" date="2014" name="J. Biotechnol.">
        <title>Complete genome sequence of the actinobacterium Actinoplanes friuliensis HAG 010964, producer of the lipopeptide antibiotic friulimycin.</title>
        <authorList>
            <person name="Ruckert C."/>
            <person name="Szczepanowski R."/>
            <person name="Albersmeier A."/>
            <person name="Goesmann A."/>
            <person name="Fischer N."/>
            <person name="Steinkamper A."/>
            <person name="Puhler A."/>
            <person name="Biener R."/>
            <person name="Schwartz D."/>
            <person name="Kalinowski J."/>
        </authorList>
    </citation>
    <scope>NUCLEOTIDE SEQUENCE [LARGE SCALE GENOMIC DNA]</scope>
    <source>
        <strain evidence="2 3">DSM 7358</strain>
    </source>
</reference>
<name>U5W715_9ACTN</name>
<proteinExistence type="predicted"/>
<evidence type="ECO:0000313" key="3">
    <source>
        <dbReference type="Proteomes" id="UP000017746"/>
    </source>
</evidence>
<dbReference type="AlphaFoldDB" id="U5W715"/>
<dbReference type="STRING" id="1246995.AFR_27325"/>
<dbReference type="SUPFAM" id="SSF56219">
    <property type="entry name" value="DNase I-like"/>
    <property type="match status" value="1"/>
</dbReference>
<accession>U5W715</accession>
<dbReference type="GO" id="GO:0003824">
    <property type="term" value="F:catalytic activity"/>
    <property type="evidence" value="ECO:0007669"/>
    <property type="project" value="InterPro"/>
</dbReference>
<evidence type="ECO:0000259" key="1">
    <source>
        <dbReference type="Pfam" id="PF03372"/>
    </source>
</evidence>
<dbReference type="OrthoDB" id="7297112at2"/>
<dbReference type="PATRIC" id="fig|1246995.3.peg.5539"/>
<dbReference type="Proteomes" id="UP000017746">
    <property type="component" value="Chromosome"/>
</dbReference>